<gene>
    <name evidence="1" type="primary">LYS1_2</name>
    <name evidence="1" type="ORF">N8T08_004191</name>
</gene>
<proteinExistence type="predicted"/>
<keyword evidence="2" id="KW-1185">Reference proteome</keyword>
<name>A0ACC3B5J2_9EURO</name>
<reference evidence="1 2" key="1">
    <citation type="journal article" date="2023" name="ACS Omega">
        <title>Identification of the Neoaspergillic Acid Biosynthesis Gene Cluster by Establishing an In Vitro CRISPR-Ribonucleoprotein Genetic System in Aspergillus melleus.</title>
        <authorList>
            <person name="Yuan B."/>
            <person name="Grau M.F."/>
            <person name="Murata R.M."/>
            <person name="Torok T."/>
            <person name="Venkateswaran K."/>
            <person name="Stajich J.E."/>
            <person name="Wang C.C.C."/>
        </authorList>
    </citation>
    <scope>NUCLEOTIDE SEQUENCE [LARGE SCALE GENOMIC DNA]</scope>
    <source>
        <strain evidence="1 2">IMV 1140</strain>
    </source>
</reference>
<protein>
    <submittedName>
        <fullName evidence="1">Saccharopine dehydrogenase</fullName>
    </submittedName>
</protein>
<dbReference type="Proteomes" id="UP001177260">
    <property type="component" value="Unassembled WGS sequence"/>
</dbReference>
<evidence type="ECO:0000313" key="1">
    <source>
        <dbReference type="EMBL" id="KAK1145632.1"/>
    </source>
</evidence>
<dbReference type="EMBL" id="JAOPJF010000023">
    <property type="protein sequence ID" value="KAK1145632.1"/>
    <property type="molecule type" value="Genomic_DNA"/>
</dbReference>
<organism evidence="1 2">
    <name type="scientific">Aspergillus melleus</name>
    <dbReference type="NCBI Taxonomy" id="138277"/>
    <lineage>
        <taxon>Eukaryota</taxon>
        <taxon>Fungi</taxon>
        <taxon>Dikarya</taxon>
        <taxon>Ascomycota</taxon>
        <taxon>Pezizomycotina</taxon>
        <taxon>Eurotiomycetes</taxon>
        <taxon>Eurotiomycetidae</taxon>
        <taxon>Eurotiales</taxon>
        <taxon>Aspergillaceae</taxon>
        <taxon>Aspergillus</taxon>
        <taxon>Aspergillus subgen. Circumdati</taxon>
    </lineage>
</organism>
<evidence type="ECO:0000313" key="2">
    <source>
        <dbReference type="Proteomes" id="UP001177260"/>
    </source>
</evidence>
<sequence length="189" mass="19352">MSTEPTVNANTTTVPEPTNTTGADVTKTVPDDAPKQTNGDNHSAKSDGAGRTSVESNSTDAPGRADTAKPAADEPLSGGRVLAPGIDSEKPAGEAKPDAPNTGDKRNLESTPAPTDTDKHVTDSSDPSTVAPTAKKQKTDENAAAANGTRANGENKKTGRPKKVKEAVKKVIPTDGIGSRTRSRTKAVS</sequence>
<accession>A0ACC3B5J2</accession>
<comment type="caution">
    <text evidence="1">The sequence shown here is derived from an EMBL/GenBank/DDBJ whole genome shotgun (WGS) entry which is preliminary data.</text>
</comment>